<feature type="compositionally biased region" description="Basic and acidic residues" evidence="2">
    <location>
        <begin position="162"/>
        <end position="171"/>
    </location>
</feature>
<dbReference type="Pfam" id="PF00076">
    <property type="entry name" value="RRM_1"/>
    <property type="match status" value="1"/>
</dbReference>
<evidence type="ECO:0000256" key="2">
    <source>
        <dbReference type="SAM" id="MobiDB-lite"/>
    </source>
</evidence>
<evidence type="ECO:0000256" key="1">
    <source>
        <dbReference type="PROSITE-ProRule" id="PRU00176"/>
    </source>
</evidence>
<feature type="region of interest" description="Disordered" evidence="2">
    <location>
        <begin position="99"/>
        <end position="202"/>
    </location>
</feature>
<accession>A0ABR4QDG5</accession>
<feature type="compositionally biased region" description="Basic residues" evidence="2">
    <location>
        <begin position="109"/>
        <end position="128"/>
    </location>
</feature>
<dbReference type="InterPro" id="IPR012677">
    <property type="entry name" value="Nucleotide-bd_a/b_plait_sf"/>
</dbReference>
<keyword evidence="1" id="KW-0694">RNA-binding</keyword>
<evidence type="ECO:0000313" key="4">
    <source>
        <dbReference type="EMBL" id="KAL5107485.1"/>
    </source>
</evidence>
<sequence>MVILFINHLFNSPLLTHWAADKHFLHSCRHEDLRRTFGRYGPIIDVTIPTDYYSGRMKGFAFVEFEDSRDAEYAQRSMDQTRFMGRRIEVEFTRGYRKTPAEMRDRANRFGRRRSRSTSRQYSRRSRSYSKASDRERWEHDRRSRSRSSSPRNGSSGGRMRSNGEYEDRGNCRVSSPATYADDRYRRHQNVRSGSQRSRSAT</sequence>
<dbReference type="PANTHER" id="PTHR23147">
    <property type="entry name" value="SERINE/ARGININE RICH SPLICING FACTOR"/>
    <property type="match status" value="1"/>
</dbReference>
<dbReference type="Gene3D" id="3.30.70.330">
    <property type="match status" value="1"/>
</dbReference>
<dbReference type="SMART" id="SM00360">
    <property type="entry name" value="RRM"/>
    <property type="match status" value="1"/>
</dbReference>
<protein>
    <submittedName>
        <fullName evidence="4">Serine/arginine-rich splicing factor 10</fullName>
    </submittedName>
</protein>
<name>A0ABR4QDG5_9CEST</name>
<dbReference type="Proteomes" id="UP001651158">
    <property type="component" value="Unassembled WGS sequence"/>
</dbReference>
<evidence type="ECO:0000259" key="3">
    <source>
        <dbReference type="PROSITE" id="PS50102"/>
    </source>
</evidence>
<feature type="domain" description="RRM" evidence="3">
    <location>
        <begin position="2"/>
        <end position="95"/>
    </location>
</feature>
<reference evidence="4 5" key="1">
    <citation type="journal article" date="2022" name="Front. Cell. Infect. Microbiol.">
        <title>The Genomes of Two Strains of Taenia crassiceps the Animal Model for the Study of Human Cysticercosis.</title>
        <authorList>
            <person name="Bobes R.J."/>
            <person name="Estrada K."/>
            <person name="Rios-Valencia D.G."/>
            <person name="Calderon-Gallegos A."/>
            <person name="de la Torre P."/>
            <person name="Carrero J.C."/>
            <person name="Sanchez-Flores A."/>
            <person name="Laclette J.P."/>
        </authorList>
    </citation>
    <scope>NUCLEOTIDE SEQUENCE [LARGE SCALE GENOMIC DNA]</scope>
    <source>
        <strain evidence="4">WFUcys</strain>
    </source>
</reference>
<comment type="caution">
    <text evidence="4">The sequence shown here is derived from an EMBL/GenBank/DDBJ whole genome shotgun (WGS) entry which is preliminary data.</text>
</comment>
<feature type="compositionally biased region" description="Polar residues" evidence="2">
    <location>
        <begin position="191"/>
        <end position="202"/>
    </location>
</feature>
<feature type="compositionally biased region" description="Basic and acidic residues" evidence="2">
    <location>
        <begin position="99"/>
        <end position="108"/>
    </location>
</feature>
<dbReference type="InterPro" id="IPR000504">
    <property type="entry name" value="RRM_dom"/>
</dbReference>
<feature type="compositionally biased region" description="Low complexity" evidence="2">
    <location>
        <begin position="147"/>
        <end position="161"/>
    </location>
</feature>
<dbReference type="PROSITE" id="PS50102">
    <property type="entry name" value="RRM"/>
    <property type="match status" value="1"/>
</dbReference>
<dbReference type="InterPro" id="IPR050907">
    <property type="entry name" value="SRSF"/>
</dbReference>
<dbReference type="SUPFAM" id="SSF54928">
    <property type="entry name" value="RNA-binding domain, RBD"/>
    <property type="match status" value="1"/>
</dbReference>
<dbReference type="EMBL" id="JAKROA010000004">
    <property type="protein sequence ID" value="KAL5107485.1"/>
    <property type="molecule type" value="Genomic_DNA"/>
</dbReference>
<dbReference type="InterPro" id="IPR035979">
    <property type="entry name" value="RBD_domain_sf"/>
</dbReference>
<feature type="compositionally biased region" description="Basic and acidic residues" evidence="2">
    <location>
        <begin position="132"/>
        <end position="142"/>
    </location>
</feature>
<proteinExistence type="predicted"/>
<keyword evidence="5" id="KW-1185">Reference proteome</keyword>
<gene>
    <name evidence="4" type="ORF">TcWFU_002734</name>
</gene>
<organism evidence="4 5">
    <name type="scientific">Taenia crassiceps</name>
    <dbReference type="NCBI Taxonomy" id="6207"/>
    <lineage>
        <taxon>Eukaryota</taxon>
        <taxon>Metazoa</taxon>
        <taxon>Spiralia</taxon>
        <taxon>Lophotrochozoa</taxon>
        <taxon>Platyhelminthes</taxon>
        <taxon>Cestoda</taxon>
        <taxon>Eucestoda</taxon>
        <taxon>Cyclophyllidea</taxon>
        <taxon>Taeniidae</taxon>
        <taxon>Taenia</taxon>
    </lineage>
</organism>
<evidence type="ECO:0000313" key="5">
    <source>
        <dbReference type="Proteomes" id="UP001651158"/>
    </source>
</evidence>